<name>A0A1V9GBC8_9BACT</name>
<comment type="caution">
    <text evidence="2">The sequence shown here is derived from an EMBL/GenBank/DDBJ whole genome shotgun (WGS) entry which is preliminary data.</text>
</comment>
<organism evidence="2 3">
    <name type="scientific">Niastella populi</name>
    <dbReference type="NCBI Taxonomy" id="550983"/>
    <lineage>
        <taxon>Bacteria</taxon>
        <taxon>Pseudomonadati</taxon>
        <taxon>Bacteroidota</taxon>
        <taxon>Chitinophagia</taxon>
        <taxon>Chitinophagales</taxon>
        <taxon>Chitinophagaceae</taxon>
        <taxon>Niastella</taxon>
    </lineage>
</organism>
<dbReference type="Proteomes" id="UP000192276">
    <property type="component" value="Unassembled WGS sequence"/>
</dbReference>
<accession>A0A1V9GBC8</accession>
<feature type="transmembrane region" description="Helical" evidence="1">
    <location>
        <begin position="49"/>
        <end position="66"/>
    </location>
</feature>
<feature type="transmembrane region" description="Helical" evidence="1">
    <location>
        <begin position="72"/>
        <end position="90"/>
    </location>
</feature>
<feature type="transmembrane region" description="Helical" evidence="1">
    <location>
        <begin position="12"/>
        <end position="29"/>
    </location>
</feature>
<keyword evidence="1" id="KW-1133">Transmembrane helix</keyword>
<keyword evidence="3" id="KW-1185">Reference proteome</keyword>
<evidence type="ECO:0000256" key="1">
    <source>
        <dbReference type="SAM" id="Phobius"/>
    </source>
</evidence>
<dbReference type="AlphaFoldDB" id="A0A1V9GBC8"/>
<reference evidence="3" key="1">
    <citation type="submission" date="2016-04" db="EMBL/GenBank/DDBJ databases">
        <authorList>
            <person name="Chen L."/>
            <person name="Zhuang W."/>
            <person name="Wang G."/>
        </authorList>
    </citation>
    <scope>NUCLEOTIDE SEQUENCE [LARGE SCALE GENOMIC DNA]</scope>
    <source>
        <strain evidence="3">208</strain>
    </source>
</reference>
<proteinExistence type="predicted"/>
<keyword evidence="1" id="KW-0472">Membrane</keyword>
<dbReference type="EMBL" id="LWBP01000002">
    <property type="protein sequence ID" value="OQP67864.1"/>
    <property type="molecule type" value="Genomic_DNA"/>
</dbReference>
<gene>
    <name evidence="2" type="ORF">A4R26_10180</name>
</gene>
<dbReference type="STRING" id="550983.A4R26_10180"/>
<evidence type="ECO:0000313" key="2">
    <source>
        <dbReference type="EMBL" id="OQP67864.1"/>
    </source>
</evidence>
<evidence type="ECO:0000313" key="3">
    <source>
        <dbReference type="Proteomes" id="UP000192276"/>
    </source>
</evidence>
<keyword evidence="1" id="KW-0812">Transmembrane</keyword>
<protein>
    <submittedName>
        <fullName evidence="2">Uncharacterized protein</fullName>
    </submittedName>
</protein>
<sequence>MIGLFDESIKRLNIILLGLSFSCNYLKLIWISKSMKKIYYLIRRYEKEIVAALLGTAVVYAGWQLWPGYEDIISLIGIFITLLFTIYFLSKDRQFVFSSLTRRKDIEDWMGYGTFQLSRIKV</sequence>